<feature type="domain" description="BAR" evidence="1">
    <location>
        <begin position="80"/>
        <end position="130"/>
    </location>
</feature>
<gene>
    <name evidence="2" type="ORF">DNTS_016575</name>
</gene>
<accession>A0A553P0X0</accession>
<dbReference type="GO" id="GO:0005737">
    <property type="term" value="C:cytoplasm"/>
    <property type="evidence" value="ECO:0007669"/>
    <property type="project" value="InterPro"/>
</dbReference>
<dbReference type="SUPFAM" id="SSF103657">
    <property type="entry name" value="BAR/IMD domain-like"/>
    <property type="match status" value="1"/>
</dbReference>
<dbReference type="OrthoDB" id="10070851at2759"/>
<proteinExistence type="predicted"/>
<evidence type="ECO:0000313" key="2">
    <source>
        <dbReference type="EMBL" id="TRY71335.1"/>
    </source>
</evidence>
<evidence type="ECO:0000313" key="3">
    <source>
        <dbReference type="Proteomes" id="UP000316079"/>
    </source>
</evidence>
<dbReference type="STRING" id="623744.A0A553P0X0"/>
<dbReference type="Gene3D" id="1.20.1270.60">
    <property type="entry name" value="Arfaptin homology (AH) domain/BAR domain"/>
    <property type="match status" value="1"/>
</dbReference>
<name>A0A553P0X0_9TELE</name>
<dbReference type="AlphaFoldDB" id="A0A553P0X0"/>
<dbReference type="EMBL" id="SRMA01026759">
    <property type="protein sequence ID" value="TRY71335.1"/>
    <property type="molecule type" value="Genomic_DNA"/>
</dbReference>
<dbReference type="InterPro" id="IPR004148">
    <property type="entry name" value="BAR_dom"/>
</dbReference>
<reference evidence="2 3" key="1">
    <citation type="journal article" date="2019" name="Sci. Data">
        <title>Hybrid genome assembly and annotation of Danionella translucida.</title>
        <authorList>
            <person name="Kadobianskyi M."/>
            <person name="Schulze L."/>
            <person name="Schuelke M."/>
            <person name="Judkewitz B."/>
        </authorList>
    </citation>
    <scope>NUCLEOTIDE SEQUENCE [LARGE SCALE GENOMIC DNA]</scope>
    <source>
        <strain evidence="2 3">Bolton</strain>
    </source>
</reference>
<keyword evidence="3" id="KW-1185">Reference proteome</keyword>
<organism evidence="2 3">
    <name type="scientific">Danionella cerebrum</name>
    <dbReference type="NCBI Taxonomy" id="2873325"/>
    <lineage>
        <taxon>Eukaryota</taxon>
        <taxon>Metazoa</taxon>
        <taxon>Chordata</taxon>
        <taxon>Craniata</taxon>
        <taxon>Vertebrata</taxon>
        <taxon>Euteleostomi</taxon>
        <taxon>Actinopterygii</taxon>
        <taxon>Neopterygii</taxon>
        <taxon>Teleostei</taxon>
        <taxon>Ostariophysi</taxon>
        <taxon>Cypriniformes</taxon>
        <taxon>Danionidae</taxon>
        <taxon>Danioninae</taxon>
        <taxon>Danionella</taxon>
    </lineage>
</organism>
<evidence type="ECO:0000259" key="1">
    <source>
        <dbReference type="Pfam" id="PF16746"/>
    </source>
</evidence>
<comment type="caution">
    <text evidence="2">The sequence shown here is derived from an EMBL/GenBank/DDBJ whole genome shotgun (WGS) entry which is preliminary data.</text>
</comment>
<dbReference type="InterPro" id="IPR027267">
    <property type="entry name" value="AH/BAR_dom_sf"/>
</dbReference>
<dbReference type="Proteomes" id="UP000316079">
    <property type="component" value="Unassembled WGS sequence"/>
</dbReference>
<dbReference type="Pfam" id="PF16746">
    <property type="entry name" value="BAR_3"/>
    <property type="match status" value="1"/>
</dbReference>
<protein>
    <recommendedName>
        <fullName evidence="1">BAR domain-containing protein</fullName>
    </recommendedName>
</protein>
<sequence length="144" mass="16519">MQMCHDGGRPRHLMANIDEVETEVVEIEAKLDKCEELPNSCGEKGKRFKETLQEKRQSRNHAVVTFYVYMQRQHLVEIQHESRVEMLVKLCGGMIEAGKAYVTANKLFINGIRDLSQHCKKDQMISSSPQLIAEKTSENKQNSL</sequence>